<organism evidence="2 3">
    <name type="scientific">Campylobacter showae CSUNSWCD</name>
    <dbReference type="NCBI Taxonomy" id="1244083"/>
    <lineage>
        <taxon>Bacteria</taxon>
        <taxon>Pseudomonadati</taxon>
        <taxon>Campylobacterota</taxon>
        <taxon>Epsilonproteobacteria</taxon>
        <taxon>Campylobacterales</taxon>
        <taxon>Campylobacteraceae</taxon>
        <taxon>Campylobacter</taxon>
    </lineage>
</organism>
<reference evidence="2 3" key="1">
    <citation type="journal article" date="2013" name="Genome Announc.">
        <title>Genome Sequence of Campylobacter showae UNSWCD, Isolated from a Patient with Crohn's Disease.</title>
        <authorList>
            <person name="Tay A.P."/>
            <person name="Kaakoush N.O."/>
            <person name="Deshpande N.P."/>
            <person name="Chen Z."/>
            <person name="Mitchell H."/>
            <person name="Wilkins M.R."/>
        </authorList>
    </citation>
    <scope>NUCLEOTIDE SEQUENCE [LARGE SCALE GENOMIC DNA]</scope>
    <source>
        <strain evidence="2 3">CSUNSWCD</strain>
    </source>
</reference>
<dbReference type="eggNOG" id="ENOG502ZC39">
    <property type="taxonomic scope" value="Bacteria"/>
</dbReference>
<name>M5IQ12_9BACT</name>
<evidence type="ECO:0000313" key="2">
    <source>
        <dbReference type="EMBL" id="EKU11249.1"/>
    </source>
</evidence>
<evidence type="ECO:0000259" key="1">
    <source>
        <dbReference type="Pfam" id="PF13910"/>
    </source>
</evidence>
<feature type="domain" description="DUF4209" evidence="1">
    <location>
        <begin position="66"/>
        <end position="153"/>
    </location>
</feature>
<dbReference type="AlphaFoldDB" id="M5IQ12"/>
<dbReference type="EMBL" id="AMZQ01000007">
    <property type="protein sequence ID" value="EKU11249.1"/>
    <property type="molecule type" value="Genomic_DNA"/>
</dbReference>
<sequence>MAVDGSILPAFLQILKKHRVSMRFIYDICRNSSAVPAGRADIWAQGLYYVFDRDFLVSSHLLIPQIEHLTRILLQQEKIPTTTIDENGVESEKSINSLLQEPKIYKLLGRDLTEELKFLLTEPMGLNYRNKICHGLVSESPNYADIYIWWLCLRLTVNNCVSFENAC</sequence>
<dbReference type="PATRIC" id="fig|1244083.3.peg.1117"/>
<gene>
    <name evidence="2" type="ORF">CSUNSWCD_1875</name>
</gene>
<accession>M5IQ12</accession>
<dbReference type="Pfam" id="PF13910">
    <property type="entry name" value="DUF4209"/>
    <property type="match status" value="1"/>
</dbReference>
<evidence type="ECO:0000313" key="3">
    <source>
        <dbReference type="Proteomes" id="UP000011939"/>
    </source>
</evidence>
<comment type="caution">
    <text evidence="2">The sequence shown here is derived from an EMBL/GenBank/DDBJ whole genome shotgun (WGS) entry which is preliminary data.</text>
</comment>
<proteinExistence type="predicted"/>
<dbReference type="Proteomes" id="UP000011939">
    <property type="component" value="Unassembled WGS sequence"/>
</dbReference>
<dbReference type="InterPro" id="IPR025209">
    <property type="entry name" value="DUF4209"/>
</dbReference>
<protein>
    <recommendedName>
        <fullName evidence="1">DUF4209 domain-containing protein</fullName>
    </recommendedName>
</protein>